<reference evidence="3" key="1">
    <citation type="journal article" date="2005" name="PLoS Biol.">
        <title>The genomes of Oryza sativa: a history of duplications.</title>
        <authorList>
            <person name="Yu J."/>
            <person name="Wang J."/>
            <person name="Lin W."/>
            <person name="Li S."/>
            <person name="Li H."/>
            <person name="Zhou J."/>
            <person name="Ni P."/>
            <person name="Dong W."/>
            <person name="Hu S."/>
            <person name="Zeng C."/>
            <person name="Zhang J."/>
            <person name="Zhang Y."/>
            <person name="Li R."/>
            <person name="Xu Z."/>
            <person name="Li S."/>
            <person name="Li X."/>
            <person name="Zheng H."/>
            <person name="Cong L."/>
            <person name="Lin L."/>
            <person name="Yin J."/>
            <person name="Geng J."/>
            <person name="Li G."/>
            <person name="Shi J."/>
            <person name="Liu J."/>
            <person name="Lv H."/>
            <person name="Li J."/>
            <person name="Wang J."/>
            <person name="Deng Y."/>
            <person name="Ran L."/>
            <person name="Shi X."/>
            <person name="Wang X."/>
            <person name="Wu Q."/>
            <person name="Li C."/>
            <person name="Ren X."/>
            <person name="Wang J."/>
            <person name="Wang X."/>
            <person name="Li D."/>
            <person name="Liu D."/>
            <person name="Zhang X."/>
            <person name="Ji Z."/>
            <person name="Zhao W."/>
            <person name="Sun Y."/>
            <person name="Zhang Z."/>
            <person name="Bao J."/>
            <person name="Han Y."/>
            <person name="Dong L."/>
            <person name="Ji J."/>
            <person name="Chen P."/>
            <person name="Wu S."/>
            <person name="Liu J."/>
            <person name="Xiao Y."/>
            <person name="Bu D."/>
            <person name="Tan J."/>
            <person name="Yang L."/>
            <person name="Ye C."/>
            <person name="Zhang J."/>
            <person name="Xu J."/>
            <person name="Zhou Y."/>
            <person name="Yu Y."/>
            <person name="Zhang B."/>
            <person name="Zhuang S."/>
            <person name="Wei H."/>
            <person name="Liu B."/>
            <person name="Lei M."/>
            <person name="Yu H."/>
            <person name="Li Y."/>
            <person name="Xu H."/>
            <person name="Wei S."/>
            <person name="He X."/>
            <person name="Fang L."/>
            <person name="Zhang Z."/>
            <person name="Zhang Y."/>
            <person name="Huang X."/>
            <person name="Su Z."/>
            <person name="Tong W."/>
            <person name="Li J."/>
            <person name="Tong Z."/>
            <person name="Li S."/>
            <person name="Ye J."/>
            <person name="Wang L."/>
            <person name="Fang L."/>
            <person name="Lei T."/>
            <person name="Chen C."/>
            <person name="Chen H."/>
            <person name="Xu Z."/>
            <person name="Li H."/>
            <person name="Huang H."/>
            <person name="Zhang F."/>
            <person name="Xu H."/>
            <person name="Li N."/>
            <person name="Zhao C."/>
            <person name="Li S."/>
            <person name="Dong L."/>
            <person name="Huang Y."/>
            <person name="Li L."/>
            <person name="Xi Y."/>
            <person name="Qi Q."/>
            <person name="Li W."/>
            <person name="Zhang B."/>
            <person name="Hu W."/>
            <person name="Zhang Y."/>
            <person name="Tian X."/>
            <person name="Jiao Y."/>
            <person name="Liang X."/>
            <person name="Jin J."/>
            <person name="Gao L."/>
            <person name="Zheng W."/>
            <person name="Hao B."/>
            <person name="Liu S."/>
            <person name="Wang W."/>
            <person name="Yuan L."/>
            <person name="Cao M."/>
            <person name="McDermott J."/>
            <person name="Samudrala R."/>
            <person name="Wang J."/>
            <person name="Wong G.K."/>
            <person name="Yang H."/>
        </authorList>
    </citation>
    <scope>NUCLEOTIDE SEQUENCE [LARGE SCALE GENOMIC DNA]</scope>
</reference>
<keyword evidence="2" id="KW-0812">Transmembrane</keyword>
<evidence type="ECO:0000256" key="1">
    <source>
        <dbReference type="SAM" id="MobiDB-lite"/>
    </source>
</evidence>
<evidence type="ECO:0000256" key="2">
    <source>
        <dbReference type="SAM" id="Phobius"/>
    </source>
</evidence>
<feature type="compositionally biased region" description="Basic and acidic residues" evidence="1">
    <location>
        <begin position="196"/>
        <end position="213"/>
    </location>
</feature>
<evidence type="ECO:0000313" key="3">
    <source>
        <dbReference type="EMBL" id="EEE65490.1"/>
    </source>
</evidence>
<name>B9FSM9_ORYSJ</name>
<keyword evidence="2" id="KW-0472">Membrane</keyword>
<organism evidence="3">
    <name type="scientific">Oryza sativa subsp. japonica</name>
    <name type="common">Rice</name>
    <dbReference type="NCBI Taxonomy" id="39947"/>
    <lineage>
        <taxon>Eukaryota</taxon>
        <taxon>Viridiplantae</taxon>
        <taxon>Streptophyta</taxon>
        <taxon>Embryophyta</taxon>
        <taxon>Tracheophyta</taxon>
        <taxon>Spermatophyta</taxon>
        <taxon>Magnoliopsida</taxon>
        <taxon>Liliopsida</taxon>
        <taxon>Poales</taxon>
        <taxon>Poaceae</taxon>
        <taxon>BOP clade</taxon>
        <taxon>Oryzoideae</taxon>
        <taxon>Oryzeae</taxon>
        <taxon>Oryzinae</taxon>
        <taxon>Oryza</taxon>
        <taxon>Oryza sativa</taxon>
    </lineage>
</organism>
<gene>
    <name evidence="3" type="ORF">OsJ_20912</name>
</gene>
<feature type="region of interest" description="Disordered" evidence="1">
    <location>
        <begin position="123"/>
        <end position="146"/>
    </location>
</feature>
<sequence>MLSTGRMPGCRAGGSSDSTCLSRYGVSIDASRSDYSGGRKLEAGAGGDERKKEQMKNIMRTLKGIILAAARWTRPPSSTRPSGTSSCSRWRSRSSVCVAQAAKCATDRPDIDNDLAQRLTGTRMESRWRGRRSKGASTGVGGGKGRASAVDTMVVLTGARQRWKIGRASAVLACWEDFGSDSGEGIGGMRRRGHVRRSEEARRRSLRTGENRGRGGGGGKIVGGRYGLGIRRCGGDANEDGWFTSSYGDSVMSGVFISVAIIWPVFGAFIWLQLGGLVQ</sequence>
<dbReference type="Proteomes" id="UP000007752">
    <property type="component" value="Chromosome 6"/>
</dbReference>
<protein>
    <submittedName>
        <fullName evidence="3">Uncharacterized protein</fullName>
    </submittedName>
</protein>
<feature type="transmembrane region" description="Helical" evidence="2">
    <location>
        <begin position="251"/>
        <end position="272"/>
    </location>
</feature>
<feature type="region of interest" description="Disordered" evidence="1">
    <location>
        <begin position="32"/>
        <end position="52"/>
    </location>
</feature>
<feature type="compositionally biased region" description="Basic and acidic residues" evidence="1">
    <location>
        <begin position="37"/>
        <end position="52"/>
    </location>
</feature>
<feature type="region of interest" description="Disordered" evidence="1">
    <location>
        <begin position="186"/>
        <end position="218"/>
    </location>
</feature>
<dbReference type="EMBL" id="CM000143">
    <property type="protein sequence ID" value="EEE65490.1"/>
    <property type="molecule type" value="Genomic_DNA"/>
</dbReference>
<keyword evidence="2" id="KW-1133">Transmembrane helix</keyword>
<dbReference type="AlphaFoldDB" id="B9FSM9"/>
<reference evidence="3" key="2">
    <citation type="submission" date="2008-12" db="EMBL/GenBank/DDBJ databases">
        <title>Improved gene annotation of the rice (Oryza sativa) genomes.</title>
        <authorList>
            <person name="Wang J."/>
            <person name="Li R."/>
            <person name="Fan W."/>
            <person name="Huang Q."/>
            <person name="Zhang J."/>
            <person name="Zhou Y."/>
            <person name="Hu Y."/>
            <person name="Zi S."/>
            <person name="Li J."/>
            <person name="Ni P."/>
            <person name="Zheng H."/>
            <person name="Zhang Y."/>
            <person name="Zhao M."/>
            <person name="Hao Q."/>
            <person name="McDermott J."/>
            <person name="Samudrala R."/>
            <person name="Kristiansen K."/>
            <person name="Wong G.K.-S."/>
        </authorList>
    </citation>
    <scope>NUCLEOTIDE SEQUENCE</scope>
</reference>
<accession>B9FSM9</accession>
<proteinExistence type="predicted"/>